<sequence length="638" mass="68645">MAARTALRALAGRAGALSSGGIGSRLAEAARASPALLTALRAYAAAAEPAKQAVMENAMFCYQCEQTTKGTGCTTKGVCGKTPETTMMQDLLTYSVKGLSCWAHWCKEQGVTVPPEIYTFIHAATFSCLTNVNFDDDRFKEYVATAHQLVDQLEAAARAAGKEGGPPSPADLPQFDLLAHPANWRLGQSFLADASVQQLVALGQMTSLEHRRHKIEPTLLGLQELLTYGLRGLCAYTQHAAMAGARNPEVDAFVAEAYAFLCSPDASDIGKTLGKILEVGETNLKAMALLDGAHTTKFGHPTPTAVRLAPKKGKAILVSGHDLEDLHQLLEQTEGTGVNVYTHGEMLPAFGYPGLNKYSHLAGNYGNAWYRQQKEFSEFPGPILMTTNCIIEPRQAYKNRIFTTNDVGWAGVSHVPGGPGQTKDFSALIKAAQDAQGFTSEPEDNGEPVKTVTTGFAHNAVLGVAGEVVKAVQEGNLKHIFLIGGCEGSEPDRRYFGQTADKTPDNTMILTLGCGKFRFYDHPDLQKNIPNTPLPRLVDMGQCNDAYSAIVVASKLAEAFGTDVNGLPLSLDLSWLEQKAVVVLLTLLHLGIKNIRIGPNPPAFLTPESLGVLVEKFNLQVVDAKNPDRDIEKMLANK</sequence>
<dbReference type="NCBIfam" id="TIGR01703">
    <property type="entry name" value="hybrid_clust"/>
    <property type="match status" value="1"/>
</dbReference>
<gene>
    <name evidence="6" type="ORF">C2E20_4183</name>
</gene>
<keyword evidence="5" id="KW-0411">Iron-sulfur</keyword>
<dbReference type="Proteomes" id="UP000239649">
    <property type="component" value="Unassembled WGS sequence"/>
</dbReference>
<dbReference type="STRING" id="554055.A0A2P6VE53"/>
<dbReference type="InterPro" id="IPR004137">
    <property type="entry name" value="HCP/CODH"/>
</dbReference>
<dbReference type="PANTHER" id="PTHR30109">
    <property type="entry name" value="HYDROXYLAMINE REDUCTASE"/>
    <property type="match status" value="1"/>
</dbReference>
<dbReference type="InterPro" id="IPR011254">
    <property type="entry name" value="Prismane-like_sf"/>
</dbReference>
<dbReference type="PANTHER" id="PTHR30109:SF0">
    <property type="entry name" value="HYDROXYLAMINE REDUCTASE"/>
    <property type="match status" value="1"/>
</dbReference>
<evidence type="ECO:0000313" key="6">
    <source>
        <dbReference type="EMBL" id="PSC72373.1"/>
    </source>
</evidence>
<dbReference type="Gene3D" id="1.20.1270.20">
    <property type="match status" value="2"/>
</dbReference>
<dbReference type="NCBIfam" id="NF003658">
    <property type="entry name" value="PRK05290.1"/>
    <property type="match status" value="1"/>
</dbReference>
<evidence type="ECO:0000313" key="7">
    <source>
        <dbReference type="Proteomes" id="UP000239649"/>
    </source>
</evidence>
<dbReference type="GO" id="GO:0050418">
    <property type="term" value="F:hydroxylamine reductase activity"/>
    <property type="evidence" value="ECO:0007669"/>
    <property type="project" value="TreeGrafter"/>
</dbReference>
<organism evidence="6 7">
    <name type="scientific">Micractinium conductrix</name>
    <dbReference type="NCBI Taxonomy" id="554055"/>
    <lineage>
        <taxon>Eukaryota</taxon>
        <taxon>Viridiplantae</taxon>
        <taxon>Chlorophyta</taxon>
        <taxon>core chlorophytes</taxon>
        <taxon>Trebouxiophyceae</taxon>
        <taxon>Chlorellales</taxon>
        <taxon>Chlorellaceae</taxon>
        <taxon>Chlorella clade</taxon>
        <taxon>Micractinium</taxon>
    </lineage>
</organism>
<evidence type="ECO:0000256" key="1">
    <source>
        <dbReference type="ARBA" id="ARBA00022490"/>
    </source>
</evidence>
<dbReference type="GO" id="GO:0004601">
    <property type="term" value="F:peroxidase activity"/>
    <property type="evidence" value="ECO:0007669"/>
    <property type="project" value="TreeGrafter"/>
</dbReference>
<evidence type="ECO:0000256" key="3">
    <source>
        <dbReference type="ARBA" id="ARBA00023002"/>
    </source>
</evidence>
<dbReference type="HAMAP" id="MF_00069">
    <property type="entry name" value="Hydroxylam_reduct"/>
    <property type="match status" value="1"/>
</dbReference>
<dbReference type="SUPFAM" id="SSF56821">
    <property type="entry name" value="Prismane protein-like"/>
    <property type="match status" value="1"/>
</dbReference>
<dbReference type="EMBL" id="LHPF02000010">
    <property type="protein sequence ID" value="PSC72373.1"/>
    <property type="molecule type" value="Genomic_DNA"/>
</dbReference>
<dbReference type="Gene3D" id="3.40.50.2030">
    <property type="match status" value="2"/>
</dbReference>
<evidence type="ECO:0000256" key="5">
    <source>
        <dbReference type="ARBA" id="ARBA00023014"/>
    </source>
</evidence>
<dbReference type="GO" id="GO:0046872">
    <property type="term" value="F:metal ion binding"/>
    <property type="evidence" value="ECO:0007669"/>
    <property type="project" value="UniProtKB-KW"/>
</dbReference>
<evidence type="ECO:0000256" key="4">
    <source>
        <dbReference type="ARBA" id="ARBA00023004"/>
    </source>
</evidence>
<keyword evidence="4" id="KW-0408">Iron</keyword>
<dbReference type="FunFam" id="3.40.50.2030:FF:000002">
    <property type="entry name" value="Hydroxylamine reductase"/>
    <property type="match status" value="1"/>
</dbReference>
<dbReference type="OrthoDB" id="1470350at2759"/>
<dbReference type="Pfam" id="PF03063">
    <property type="entry name" value="Prismane"/>
    <property type="match status" value="1"/>
</dbReference>
<evidence type="ECO:0000256" key="2">
    <source>
        <dbReference type="ARBA" id="ARBA00022723"/>
    </source>
</evidence>
<dbReference type="GO" id="GO:0051536">
    <property type="term" value="F:iron-sulfur cluster binding"/>
    <property type="evidence" value="ECO:0007669"/>
    <property type="project" value="UniProtKB-KW"/>
</dbReference>
<dbReference type="GO" id="GO:0005737">
    <property type="term" value="C:cytoplasm"/>
    <property type="evidence" value="ECO:0007669"/>
    <property type="project" value="InterPro"/>
</dbReference>
<keyword evidence="3" id="KW-0560">Oxidoreductase</keyword>
<dbReference type="InterPro" id="IPR016099">
    <property type="entry name" value="Prismane-like_a/b-sand"/>
</dbReference>
<keyword evidence="1" id="KW-0963">Cytoplasm</keyword>
<keyword evidence="7" id="KW-1185">Reference proteome</keyword>
<protein>
    <submittedName>
        <fullName evidence="6">Hydroxylamine reductase</fullName>
    </submittedName>
</protein>
<dbReference type="InterPro" id="IPR016100">
    <property type="entry name" value="Prismane_a-bundle"/>
</dbReference>
<dbReference type="GO" id="GO:0042542">
    <property type="term" value="P:response to hydrogen peroxide"/>
    <property type="evidence" value="ECO:0007669"/>
    <property type="project" value="TreeGrafter"/>
</dbReference>
<dbReference type="AlphaFoldDB" id="A0A2P6VE53"/>
<proteinExistence type="inferred from homology"/>
<dbReference type="InterPro" id="IPR010048">
    <property type="entry name" value="Hydroxylam_reduct"/>
</dbReference>
<name>A0A2P6VE53_9CHLO</name>
<comment type="caution">
    <text evidence="6">The sequence shown here is derived from an EMBL/GenBank/DDBJ whole genome shotgun (WGS) entry which is preliminary data.</text>
</comment>
<accession>A0A2P6VE53</accession>
<keyword evidence="2" id="KW-0479">Metal-binding</keyword>
<reference evidence="6 7" key="1">
    <citation type="journal article" date="2018" name="Plant J.">
        <title>Genome sequences of Chlorella sorokiniana UTEX 1602 and Micractinium conductrix SAG 241.80: implications to maltose excretion by a green alga.</title>
        <authorList>
            <person name="Arriola M.B."/>
            <person name="Velmurugan N."/>
            <person name="Zhang Y."/>
            <person name="Plunkett M.H."/>
            <person name="Hondzo H."/>
            <person name="Barney B.M."/>
        </authorList>
    </citation>
    <scope>NUCLEOTIDE SEQUENCE [LARGE SCALE GENOMIC DNA]</scope>
    <source>
        <strain evidence="6 7">SAG 241.80</strain>
    </source>
</reference>